<keyword evidence="3" id="KW-0132">Cell division</keyword>
<evidence type="ECO:0000256" key="8">
    <source>
        <dbReference type="SAM" id="MobiDB-lite"/>
    </source>
</evidence>
<evidence type="ECO:0000256" key="5">
    <source>
        <dbReference type="ARBA" id="ARBA00023242"/>
    </source>
</evidence>
<keyword evidence="4" id="KW-0498">Mitosis</keyword>
<evidence type="ECO:0000313" key="9">
    <source>
        <dbReference type="EMBL" id="JAB57139.1"/>
    </source>
</evidence>
<dbReference type="Pfam" id="PF05557">
    <property type="entry name" value="MAD"/>
    <property type="match status" value="1"/>
</dbReference>
<reference evidence="9" key="1">
    <citation type="journal article" date="2014" name="Insect Biochem. Mol. Biol.">
        <title>An insight into the sialome of the frog biting fly, Corethrella appendiculata.</title>
        <authorList>
            <person name="Ribeiro J.M.C."/>
            <person name="Chagas A.C."/>
            <person name="Pham V.M."/>
            <person name="Lounibos L.P."/>
            <person name="Calvo E."/>
        </authorList>
    </citation>
    <scope>NUCLEOTIDE SEQUENCE</scope>
    <source>
        <tissue evidence="9">Salivary glands</tissue>
    </source>
</reference>
<evidence type="ECO:0000256" key="2">
    <source>
        <dbReference type="ARBA" id="ARBA00008029"/>
    </source>
</evidence>
<feature type="coiled-coil region" evidence="7">
    <location>
        <begin position="390"/>
        <end position="438"/>
    </location>
</feature>
<evidence type="ECO:0000256" key="3">
    <source>
        <dbReference type="ARBA" id="ARBA00022618"/>
    </source>
</evidence>
<feature type="coiled-coil region" evidence="7">
    <location>
        <begin position="479"/>
        <end position="650"/>
    </location>
</feature>
<dbReference type="AlphaFoldDB" id="U5EX09"/>
<keyword evidence="6" id="KW-0131">Cell cycle</keyword>
<dbReference type="InterPro" id="IPR008672">
    <property type="entry name" value="Mad1"/>
</dbReference>
<evidence type="ECO:0000256" key="4">
    <source>
        <dbReference type="ARBA" id="ARBA00022776"/>
    </source>
</evidence>
<dbReference type="EMBL" id="GANO01002732">
    <property type="protein sequence ID" value="JAB57139.1"/>
    <property type="molecule type" value="mRNA"/>
</dbReference>
<dbReference type="Gene3D" id="1.20.5.170">
    <property type="match status" value="1"/>
</dbReference>
<evidence type="ECO:0000256" key="7">
    <source>
        <dbReference type="SAM" id="Coils"/>
    </source>
</evidence>
<feature type="region of interest" description="Disordered" evidence="8">
    <location>
        <begin position="36"/>
        <end position="80"/>
    </location>
</feature>
<sequence>MEKLNIEKIFNNYSDSSPISAIPKRLSYDLLNNSTERASKKRKLSENDSGTTLNSSKNDKSFSNDSSSFNLTSMPSSPWEHTRMKADLIESKSRVTLLKKEIEHLNTVSASTELKYRHQISSLEKQNTYNTNKISDLEKHLSVIRKRENATREELVKCKNSLNIQKQSYDDQVYQLQRDYNELEETFTETCSDLKSEVRELNQQISETDEQLSMTKEELENYKQINETLQDKADNYDKIKKELDELREKYTESESKIKALEYEVGSYGDWKNLSKVSHQRIANYKDLEKEVHRLREETKNLHDIIGNKMLLEEQVTDLKTRLEHYEKNNTDVVSLKVQITELEKQLNEWKKVANDFSTNKAITAATITPIILRSQYEQILQKDLILANEKSSVKNEKTQIENEITGLRVENEQLIRQSDELKKTLKQYQTALPRLQKKLTLITRERDCWKQLLDNYEKDLTITSSSALNNPDSQIRARIEMLEKTVGGYKELCAKLETELQENKNLPDLALENALNNEQYEILRKEIMQLTSENEKLRKRKNELELEMDNHTLRAEINRGLSKVVHLVQNPADEAYAEHANEIEKLQAEIERLKLKVKKLEEGNEEMTMRLNDTNMTMNIKEVNTLKAQIQSLESKNQHIKEVYKAAALEFREVCYMLFGYRIDRVGNTNYRISSMYAESADEYLNFNVNENGSVLNMLETQYSISLGDMMQTHLASHGSFPAFLSTLTLELFNRTTVMMKPVQQKAQESEQEDEQVQELPQKSESVVEENETVKEVVEKIEVEQIDEQGKEN</sequence>
<keyword evidence="5" id="KW-0539">Nucleus</keyword>
<dbReference type="PANTHER" id="PTHR23168">
    <property type="entry name" value="MITOTIC SPINDLE ASSEMBLY CHECKPOINT PROTEIN MAD1 MITOTIC ARREST DEFICIENT-LIKE PROTEIN 1"/>
    <property type="match status" value="1"/>
</dbReference>
<dbReference type="Gene3D" id="6.10.250.90">
    <property type="match status" value="1"/>
</dbReference>
<organism evidence="9">
    <name type="scientific">Corethrella appendiculata</name>
    <dbReference type="NCBI Taxonomy" id="1370023"/>
    <lineage>
        <taxon>Eukaryota</taxon>
        <taxon>Metazoa</taxon>
        <taxon>Ecdysozoa</taxon>
        <taxon>Arthropoda</taxon>
        <taxon>Hexapoda</taxon>
        <taxon>Insecta</taxon>
        <taxon>Pterygota</taxon>
        <taxon>Neoptera</taxon>
        <taxon>Endopterygota</taxon>
        <taxon>Diptera</taxon>
        <taxon>Nematocera</taxon>
        <taxon>Culicoidea</taxon>
        <taxon>Chaoboridae</taxon>
        <taxon>Corethrella</taxon>
    </lineage>
</organism>
<dbReference type="PANTHER" id="PTHR23168:SF0">
    <property type="entry name" value="MITOTIC SPINDLE ASSEMBLY CHECKPOINT PROTEIN MAD1"/>
    <property type="match status" value="1"/>
</dbReference>
<dbReference type="GO" id="GO:0000776">
    <property type="term" value="C:kinetochore"/>
    <property type="evidence" value="ECO:0007669"/>
    <property type="project" value="TreeGrafter"/>
</dbReference>
<keyword evidence="7" id="KW-0175">Coiled coil</keyword>
<dbReference type="GO" id="GO:0051315">
    <property type="term" value="P:attachment of mitotic spindle microtubules to kinetochore"/>
    <property type="evidence" value="ECO:0007669"/>
    <property type="project" value="TreeGrafter"/>
</dbReference>
<dbReference type="GO" id="GO:0007094">
    <property type="term" value="P:mitotic spindle assembly checkpoint signaling"/>
    <property type="evidence" value="ECO:0007669"/>
    <property type="project" value="InterPro"/>
</dbReference>
<comment type="subcellular location">
    <subcellularLocation>
        <location evidence="1">Nucleus</location>
    </subcellularLocation>
</comment>
<evidence type="ECO:0000256" key="1">
    <source>
        <dbReference type="ARBA" id="ARBA00004123"/>
    </source>
</evidence>
<feature type="region of interest" description="Disordered" evidence="8">
    <location>
        <begin position="744"/>
        <end position="771"/>
    </location>
</feature>
<comment type="similarity">
    <text evidence="2">Belongs to the MAD1 family.</text>
</comment>
<feature type="coiled-coil region" evidence="7">
    <location>
        <begin position="166"/>
        <end position="359"/>
    </location>
</feature>
<proteinExistence type="evidence at transcript level"/>
<dbReference type="GO" id="GO:0005635">
    <property type="term" value="C:nuclear envelope"/>
    <property type="evidence" value="ECO:0007669"/>
    <property type="project" value="TreeGrafter"/>
</dbReference>
<dbReference type="Gene3D" id="3.30.457.60">
    <property type="match status" value="1"/>
</dbReference>
<dbReference type="GO" id="GO:0051301">
    <property type="term" value="P:cell division"/>
    <property type="evidence" value="ECO:0007669"/>
    <property type="project" value="UniProtKB-KW"/>
</dbReference>
<name>U5EX09_9DIPT</name>
<protein>
    <submittedName>
        <fullName evidence="9">Putative attachment</fullName>
    </submittedName>
</protein>
<evidence type="ECO:0000256" key="6">
    <source>
        <dbReference type="ARBA" id="ARBA00023306"/>
    </source>
</evidence>
<dbReference type="GO" id="GO:0072686">
    <property type="term" value="C:mitotic spindle"/>
    <property type="evidence" value="ECO:0007669"/>
    <property type="project" value="TreeGrafter"/>
</dbReference>
<accession>U5EX09</accession>
<dbReference type="SUPFAM" id="SSF75704">
    <property type="entry name" value="Mitotic arrest deficient-like 1, Mad1"/>
    <property type="match status" value="1"/>
</dbReference>